<dbReference type="Proteomes" id="UP000230002">
    <property type="component" value="Unassembled WGS sequence"/>
</dbReference>
<evidence type="ECO:0000313" key="4">
    <source>
        <dbReference type="Proteomes" id="UP000230002"/>
    </source>
</evidence>
<feature type="domain" description="DUF6533" evidence="2">
    <location>
        <begin position="19"/>
        <end position="67"/>
    </location>
</feature>
<sequence length="210" mass="22856">MASQQALVDAVPVLLATEYTSFAILTFMVYDWLITLDEEICWFWDFRKGRRLTAATLLYGLSRYPPMVLELFTVLTVLPMSEKIPSAVVSSNLAADIGPQLTFVLTCRFLFALRRADHTATTTTSSGVSSLDFNVATDSHRSRSALPAFIASMGSQLSTPGLHFGDGRDEEEDAAADITDQRRGSSGGPETLYRGDEYERGAGSDGTHGA</sequence>
<evidence type="ECO:0000259" key="2">
    <source>
        <dbReference type="Pfam" id="PF20151"/>
    </source>
</evidence>
<feature type="compositionally biased region" description="Basic and acidic residues" evidence="1">
    <location>
        <begin position="193"/>
        <end position="202"/>
    </location>
</feature>
<protein>
    <recommendedName>
        <fullName evidence="2">DUF6533 domain-containing protein</fullName>
    </recommendedName>
</protein>
<organism evidence="3 4">
    <name type="scientific">Ganoderma sinense ZZ0214-1</name>
    <dbReference type="NCBI Taxonomy" id="1077348"/>
    <lineage>
        <taxon>Eukaryota</taxon>
        <taxon>Fungi</taxon>
        <taxon>Dikarya</taxon>
        <taxon>Basidiomycota</taxon>
        <taxon>Agaricomycotina</taxon>
        <taxon>Agaricomycetes</taxon>
        <taxon>Polyporales</taxon>
        <taxon>Polyporaceae</taxon>
        <taxon>Ganoderma</taxon>
    </lineage>
</organism>
<proteinExistence type="predicted"/>
<dbReference type="InterPro" id="IPR045340">
    <property type="entry name" value="DUF6533"/>
</dbReference>
<comment type="caution">
    <text evidence="3">The sequence shown here is derived from an EMBL/GenBank/DDBJ whole genome shotgun (WGS) entry which is preliminary data.</text>
</comment>
<reference evidence="3 4" key="1">
    <citation type="journal article" date="2015" name="Sci. Rep.">
        <title>Chromosome-level genome map provides insights into diverse defense mechanisms in the medicinal fungus Ganoderma sinense.</title>
        <authorList>
            <person name="Zhu Y."/>
            <person name="Xu J."/>
            <person name="Sun C."/>
            <person name="Zhou S."/>
            <person name="Xu H."/>
            <person name="Nelson D.R."/>
            <person name="Qian J."/>
            <person name="Song J."/>
            <person name="Luo H."/>
            <person name="Xiang L."/>
            <person name="Li Y."/>
            <person name="Xu Z."/>
            <person name="Ji A."/>
            <person name="Wang L."/>
            <person name="Lu S."/>
            <person name="Hayward A."/>
            <person name="Sun W."/>
            <person name="Li X."/>
            <person name="Schwartz D.C."/>
            <person name="Wang Y."/>
            <person name="Chen S."/>
        </authorList>
    </citation>
    <scope>NUCLEOTIDE SEQUENCE [LARGE SCALE GENOMIC DNA]</scope>
    <source>
        <strain evidence="3 4">ZZ0214-1</strain>
    </source>
</reference>
<gene>
    <name evidence="3" type="ORF">GSI_14734</name>
</gene>
<dbReference type="AlphaFoldDB" id="A0A2G8RPJ2"/>
<accession>A0A2G8RPJ2</accession>
<dbReference type="OrthoDB" id="2638860at2759"/>
<dbReference type="Pfam" id="PF20151">
    <property type="entry name" value="DUF6533"/>
    <property type="match status" value="1"/>
</dbReference>
<name>A0A2G8RPJ2_9APHY</name>
<dbReference type="EMBL" id="AYKW01000068">
    <property type="protein sequence ID" value="PIL23423.1"/>
    <property type="molecule type" value="Genomic_DNA"/>
</dbReference>
<evidence type="ECO:0000313" key="3">
    <source>
        <dbReference type="EMBL" id="PIL23423.1"/>
    </source>
</evidence>
<evidence type="ECO:0000256" key="1">
    <source>
        <dbReference type="SAM" id="MobiDB-lite"/>
    </source>
</evidence>
<keyword evidence="4" id="KW-1185">Reference proteome</keyword>
<feature type="region of interest" description="Disordered" evidence="1">
    <location>
        <begin position="160"/>
        <end position="210"/>
    </location>
</feature>